<keyword evidence="4" id="KW-1003">Cell membrane</keyword>
<feature type="transmembrane region" description="Helical" evidence="9">
    <location>
        <begin position="201"/>
        <end position="220"/>
    </location>
</feature>
<dbReference type="GO" id="GO:0015297">
    <property type="term" value="F:antiporter activity"/>
    <property type="evidence" value="ECO:0007669"/>
    <property type="project" value="InterPro"/>
</dbReference>
<dbReference type="PANTHER" id="PTHR42925">
    <property type="entry name" value="MULTIDRUG AND TOXIN EFFLUX PROTEIN MATE FAMILY"/>
    <property type="match status" value="1"/>
</dbReference>
<feature type="transmembrane region" description="Helical" evidence="9">
    <location>
        <begin position="257"/>
        <end position="285"/>
    </location>
</feature>
<feature type="transmembrane region" description="Helical" evidence="9">
    <location>
        <begin position="402"/>
        <end position="420"/>
    </location>
</feature>
<keyword evidence="11" id="KW-1185">Reference proteome</keyword>
<keyword evidence="5 9" id="KW-0812">Transmembrane</keyword>
<dbReference type="AlphaFoldDB" id="A0A1H5X2H3"/>
<feature type="transmembrane region" description="Helical" evidence="9">
    <location>
        <begin position="137"/>
        <end position="158"/>
    </location>
</feature>
<proteinExistence type="predicted"/>
<evidence type="ECO:0000256" key="2">
    <source>
        <dbReference type="ARBA" id="ARBA00013489"/>
    </source>
</evidence>
<dbReference type="InterPro" id="IPR047135">
    <property type="entry name" value="YsiQ"/>
</dbReference>
<dbReference type="InterPro" id="IPR048279">
    <property type="entry name" value="MdtK-like"/>
</dbReference>
<dbReference type="Pfam" id="PF01554">
    <property type="entry name" value="MatE"/>
    <property type="match status" value="2"/>
</dbReference>
<evidence type="ECO:0000313" key="11">
    <source>
        <dbReference type="Proteomes" id="UP000236721"/>
    </source>
</evidence>
<evidence type="ECO:0000313" key="10">
    <source>
        <dbReference type="EMBL" id="SEG05497.1"/>
    </source>
</evidence>
<accession>A0A1H5X2H3</accession>
<dbReference type="PIRSF" id="PIRSF006603">
    <property type="entry name" value="DinF"/>
    <property type="match status" value="1"/>
</dbReference>
<feature type="transmembrane region" description="Helical" evidence="9">
    <location>
        <begin position="426"/>
        <end position="446"/>
    </location>
</feature>
<evidence type="ECO:0000256" key="1">
    <source>
        <dbReference type="ARBA" id="ARBA00004429"/>
    </source>
</evidence>
<reference evidence="11" key="1">
    <citation type="submission" date="2016-10" db="EMBL/GenBank/DDBJ databases">
        <authorList>
            <person name="Varghese N."/>
            <person name="Submissions S."/>
        </authorList>
    </citation>
    <scope>NUCLEOTIDE SEQUENCE [LARGE SCALE GENOMIC DNA]</scope>
    <source>
        <strain evidence="11">CGMCC 1.7062</strain>
    </source>
</reference>
<dbReference type="PANTHER" id="PTHR42925:SF2">
    <property type="entry name" value="NA+ DRIVEN MULTIDRUG EFFLUX PUMP"/>
    <property type="match status" value="1"/>
</dbReference>
<name>A0A1H5X2H3_9VIBR</name>
<keyword evidence="6 9" id="KW-1133">Transmembrane helix</keyword>
<dbReference type="NCBIfam" id="TIGR00797">
    <property type="entry name" value="matE"/>
    <property type="match status" value="1"/>
</dbReference>
<dbReference type="GO" id="GO:0042910">
    <property type="term" value="F:xenobiotic transmembrane transporter activity"/>
    <property type="evidence" value="ECO:0007669"/>
    <property type="project" value="InterPro"/>
</dbReference>
<dbReference type="EMBL" id="FNVG01000006">
    <property type="protein sequence ID" value="SEG05497.1"/>
    <property type="molecule type" value="Genomic_DNA"/>
</dbReference>
<evidence type="ECO:0000256" key="4">
    <source>
        <dbReference type="ARBA" id="ARBA00022475"/>
    </source>
</evidence>
<organism evidence="10 11">
    <name type="scientific">Vibrio hangzhouensis</name>
    <dbReference type="NCBI Taxonomy" id="462991"/>
    <lineage>
        <taxon>Bacteria</taxon>
        <taxon>Pseudomonadati</taxon>
        <taxon>Pseudomonadota</taxon>
        <taxon>Gammaproteobacteria</taxon>
        <taxon>Vibrionales</taxon>
        <taxon>Vibrionaceae</taxon>
        <taxon>Vibrio</taxon>
    </lineage>
</organism>
<evidence type="ECO:0000256" key="3">
    <source>
        <dbReference type="ARBA" id="ARBA00022448"/>
    </source>
</evidence>
<evidence type="ECO:0000256" key="8">
    <source>
        <dbReference type="ARBA" id="ARBA00030855"/>
    </source>
</evidence>
<feature type="transmembrane region" description="Helical" evidence="9">
    <location>
        <begin position="325"/>
        <end position="345"/>
    </location>
</feature>
<keyword evidence="3" id="KW-0813">Transport</keyword>
<evidence type="ECO:0000256" key="9">
    <source>
        <dbReference type="SAM" id="Phobius"/>
    </source>
</evidence>
<feature type="transmembrane region" description="Helical" evidence="9">
    <location>
        <begin position="58"/>
        <end position="85"/>
    </location>
</feature>
<comment type="subcellular location">
    <subcellularLocation>
        <location evidence="1">Cell inner membrane</location>
        <topology evidence="1">Multi-pass membrane protein</topology>
    </subcellularLocation>
</comment>
<evidence type="ECO:0000256" key="7">
    <source>
        <dbReference type="ARBA" id="ARBA00023136"/>
    </source>
</evidence>
<keyword evidence="7 9" id="KW-0472">Membrane</keyword>
<feature type="transmembrane region" description="Helical" evidence="9">
    <location>
        <begin position="97"/>
        <end position="117"/>
    </location>
</feature>
<dbReference type="GO" id="GO:0005886">
    <property type="term" value="C:plasma membrane"/>
    <property type="evidence" value="ECO:0007669"/>
    <property type="project" value="UniProtKB-SubCell"/>
</dbReference>
<feature type="transmembrane region" description="Helical" evidence="9">
    <location>
        <begin position="291"/>
        <end position="313"/>
    </location>
</feature>
<protein>
    <recommendedName>
        <fullName evidence="2">Multidrug resistance protein NorM</fullName>
    </recommendedName>
    <alternativeName>
        <fullName evidence="8">Na(+)/drug antiporter</fullName>
    </alternativeName>
</protein>
<evidence type="ECO:0000256" key="6">
    <source>
        <dbReference type="ARBA" id="ARBA00022989"/>
    </source>
</evidence>
<feature type="transmembrane region" description="Helical" evidence="9">
    <location>
        <begin position="365"/>
        <end position="390"/>
    </location>
</feature>
<evidence type="ECO:0000256" key="5">
    <source>
        <dbReference type="ARBA" id="ARBA00022692"/>
    </source>
</evidence>
<feature type="transmembrane region" description="Helical" evidence="9">
    <location>
        <begin position="170"/>
        <end position="189"/>
    </location>
</feature>
<dbReference type="Proteomes" id="UP000236721">
    <property type="component" value="Unassembled WGS sequence"/>
</dbReference>
<dbReference type="InterPro" id="IPR002528">
    <property type="entry name" value="MATE_fam"/>
</dbReference>
<gene>
    <name evidence="10" type="ORF">SAMN04488244_106162</name>
</gene>
<sequence length="456" mass="49180">MLSNTMIALPLRSHFFRKLIVIALPIALQNVLYSSRGLIDVIMLGHLGDMELAAIGVAARAIFVTTIMIVGTTTAGALITAQYWGAKNDKGVKENTALTWIVSSALALVCTSVFLLFSTQIMSLATDDNSVVALGRLYLSIAAPSMLSVAFVTTMLFGLRAMHKPGVSTFFSAVGLVVYIFLNWALIFGRLGFPELGFKGAAIATLLSGIAEFLLLYMYVYSKKYAVAFGGQDVINCLTISRLSHFLKISVPTTLNFLVWAAGLFACHAIMGQTGVLGLVALSVVAPIESFALSVVIGLSSAAGVLIGNNLGARKYKSSLIYAKSAMVFNISCAIVVAITVYLSQNLLLSMFPALTEESFELSKNFILVLCLGVVLRSIPMMAITGILRAGGDVRFCLYQDIVAQWLITIPISALAVVYLDIEPLWVFLLFLLGELIKCITSLLRIRSKKWVQGIT</sequence>